<keyword evidence="3" id="KW-1185">Reference proteome</keyword>
<name>A0AAD9L750_RIDPI</name>
<dbReference type="Proteomes" id="UP001209878">
    <property type="component" value="Unassembled WGS sequence"/>
</dbReference>
<accession>A0AAD9L750</accession>
<evidence type="ECO:0000313" key="2">
    <source>
        <dbReference type="EMBL" id="KAK2183510.1"/>
    </source>
</evidence>
<protein>
    <recommendedName>
        <fullName evidence="4">Protein UXT</fullName>
    </recommendedName>
</protein>
<dbReference type="AlphaFoldDB" id="A0AAD9L750"/>
<evidence type="ECO:0000256" key="1">
    <source>
        <dbReference type="ARBA" id="ARBA00007666"/>
    </source>
</evidence>
<dbReference type="InterPro" id="IPR009053">
    <property type="entry name" value="Prefoldin"/>
</dbReference>
<dbReference type="FunFam" id="1.10.287.370:FF:000007">
    <property type="entry name" value="UXT isoform 1"/>
    <property type="match status" value="1"/>
</dbReference>
<comment type="similarity">
    <text evidence="1">Belongs to the UXT family.</text>
</comment>
<reference evidence="2" key="1">
    <citation type="journal article" date="2023" name="Mol. Biol. Evol.">
        <title>Third-Generation Sequencing Reveals the Adaptive Role of the Epigenome in Three Deep-Sea Polychaetes.</title>
        <authorList>
            <person name="Perez M."/>
            <person name="Aroh O."/>
            <person name="Sun Y."/>
            <person name="Lan Y."/>
            <person name="Juniper S.K."/>
            <person name="Young C.R."/>
            <person name="Angers B."/>
            <person name="Qian P.Y."/>
        </authorList>
    </citation>
    <scope>NUCLEOTIDE SEQUENCE</scope>
    <source>
        <strain evidence="2">R07B-5</strain>
    </source>
</reference>
<dbReference type="GO" id="GO:0016592">
    <property type="term" value="C:mediator complex"/>
    <property type="evidence" value="ECO:0007669"/>
    <property type="project" value="TreeGrafter"/>
</dbReference>
<dbReference type="Gene3D" id="1.10.287.370">
    <property type="match status" value="1"/>
</dbReference>
<dbReference type="InterPro" id="IPR003994">
    <property type="entry name" value="UXT"/>
</dbReference>
<evidence type="ECO:0000313" key="3">
    <source>
        <dbReference type="Proteomes" id="UP001209878"/>
    </source>
</evidence>
<evidence type="ECO:0008006" key="4">
    <source>
        <dbReference type="Google" id="ProtNLM"/>
    </source>
</evidence>
<proteinExistence type="inferred from homology"/>
<dbReference type="CDD" id="cd23158">
    <property type="entry name" value="Prefoldin_UXT"/>
    <property type="match status" value="1"/>
</dbReference>
<dbReference type="InterPro" id="IPR004127">
    <property type="entry name" value="Prefoldin_subunit_alpha"/>
</dbReference>
<dbReference type="GO" id="GO:0003714">
    <property type="term" value="F:transcription corepressor activity"/>
    <property type="evidence" value="ECO:0007669"/>
    <property type="project" value="InterPro"/>
</dbReference>
<gene>
    <name evidence="2" type="ORF">NP493_309g02098</name>
</gene>
<dbReference type="PANTHER" id="PTHR13345">
    <property type="entry name" value="MEDIATOR OF RNA POLYMERASE II TRANSCRIPTION SUBUNIT 10"/>
    <property type="match status" value="1"/>
</dbReference>
<sequence length="139" mass="16091">MVSQDIPEKVLRYEKFVNETLKEDLRKVLDQRDEVYSDLSELLQLKNVIERLQESQEKPSLKTKVDLGCNFYVQAKVNDASMIFVSIGFGFFVEFTLTEALRFIGKKTDHLTRISDSLTHDASRIKAHIKLVLEVSRIL</sequence>
<dbReference type="GO" id="GO:0000122">
    <property type="term" value="P:negative regulation of transcription by RNA polymerase II"/>
    <property type="evidence" value="ECO:0007669"/>
    <property type="project" value="InterPro"/>
</dbReference>
<dbReference type="EMBL" id="JAODUO010000309">
    <property type="protein sequence ID" value="KAK2183510.1"/>
    <property type="molecule type" value="Genomic_DNA"/>
</dbReference>
<dbReference type="PRINTS" id="PR01502">
    <property type="entry name" value="UXTPROTEIN"/>
</dbReference>
<comment type="caution">
    <text evidence="2">The sequence shown here is derived from an EMBL/GenBank/DDBJ whole genome shotgun (WGS) entry which is preliminary data.</text>
</comment>
<dbReference type="PANTHER" id="PTHR13345:SF9">
    <property type="entry name" value="PROTEIN UXT"/>
    <property type="match status" value="1"/>
</dbReference>
<organism evidence="2 3">
    <name type="scientific">Ridgeia piscesae</name>
    <name type="common">Tubeworm</name>
    <dbReference type="NCBI Taxonomy" id="27915"/>
    <lineage>
        <taxon>Eukaryota</taxon>
        <taxon>Metazoa</taxon>
        <taxon>Spiralia</taxon>
        <taxon>Lophotrochozoa</taxon>
        <taxon>Annelida</taxon>
        <taxon>Polychaeta</taxon>
        <taxon>Sedentaria</taxon>
        <taxon>Canalipalpata</taxon>
        <taxon>Sabellida</taxon>
        <taxon>Siboglinidae</taxon>
        <taxon>Ridgeia</taxon>
    </lineage>
</organism>
<dbReference type="GO" id="GO:0045944">
    <property type="term" value="P:positive regulation of transcription by RNA polymerase II"/>
    <property type="evidence" value="ECO:0007669"/>
    <property type="project" value="TreeGrafter"/>
</dbReference>
<dbReference type="Pfam" id="PF02996">
    <property type="entry name" value="Prefoldin"/>
    <property type="match status" value="1"/>
</dbReference>
<dbReference type="SUPFAM" id="SSF46579">
    <property type="entry name" value="Prefoldin"/>
    <property type="match status" value="1"/>
</dbReference>